<keyword evidence="1" id="KW-0472">Membrane</keyword>
<protein>
    <submittedName>
        <fullName evidence="2">Stage II sporulation protein M</fullName>
    </submittedName>
</protein>
<dbReference type="PANTHER" id="PTHR35337:SF1">
    <property type="entry name" value="SLR1478 PROTEIN"/>
    <property type="match status" value="1"/>
</dbReference>
<proteinExistence type="predicted"/>
<reference evidence="2 3" key="1">
    <citation type="journal article" date="2019" name="J. Ind. Microbiol. Biotechnol.">
        <title>The complete genomic sequence of Streptomyces spectabilis NRRL-2792 and identification of secondary metabolite biosynthetic gene clusters.</title>
        <authorList>
            <person name="Sinha A."/>
            <person name="Phillips-Salemka S."/>
            <person name="Niraula T.A."/>
            <person name="Short K.A."/>
            <person name="Niraula N.P."/>
        </authorList>
    </citation>
    <scope>NUCLEOTIDE SEQUENCE [LARGE SCALE GENOMIC DNA]</scope>
    <source>
        <strain evidence="2 3">NRRL 2792</strain>
    </source>
</reference>
<name>A0A516R8C5_STRST</name>
<sequence length="197" mass="20434">MDTTTGPIARPTATDALKSAAAGLFRRQWPAVVSGALLWLAAFGAGWWFAPADPTGVSRAPKQADWGLFTEILARNVGVSAALFLGVATLGVMTIPLTLLTGTLAGYYWGQGSAVLGAQGVVRHLLPHMPLELACLALAAAAGLVPLATWARAGLGRRPARELTARGRFGFQDACLLWGVSLAGLTVAAAIETWVST</sequence>
<gene>
    <name evidence="2" type="ORF">FH965_15895</name>
</gene>
<dbReference type="Proteomes" id="UP000316806">
    <property type="component" value="Chromosome"/>
</dbReference>
<keyword evidence="1" id="KW-1133">Transmembrane helix</keyword>
<evidence type="ECO:0000256" key="1">
    <source>
        <dbReference type="SAM" id="Phobius"/>
    </source>
</evidence>
<feature type="transmembrane region" description="Helical" evidence="1">
    <location>
        <begin position="82"/>
        <end position="109"/>
    </location>
</feature>
<dbReference type="RefSeq" id="WP_144003749.1">
    <property type="nucleotide sequence ID" value="NZ_CP040916.1"/>
</dbReference>
<feature type="transmembrane region" description="Helical" evidence="1">
    <location>
        <begin position="29"/>
        <end position="50"/>
    </location>
</feature>
<feature type="transmembrane region" description="Helical" evidence="1">
    <location>
        <begin position="129"/>
        <end position="153"/>
    </location>
</feature>
<organism evidence="2 3">
    <name type="scientific">Streptomyces spectabilis</name>
    <dbReference type="NCBI Taxonomy" id="68270"/>
    <lineage>
        <taxon>Bacteria</taxon>
        <taxon>Bacillati</taxon>
        <taxon>Actinomycetota</taxon>
        <taxon>Actinomycetes</taxon>
        <taxon>Kitasatosporales</taxon>
        <taxon>Streptomycetaceae</taxon>
        <taxon>Streptomyces</taxon>
    </lineage>
</organism>
<dbReference type="EMBL" id="CP040916">
    <property type="protein sequence ID" value="QDQ11874.1"/>
    <property type="molecule type" value="Genomic_DNA"/>
</dbReference>
<evidence type="ECO:0000313" key="2">
    <source>
        <dbReference type="EMBL" id="QDQ11874.1"/>
    </source>
</evidence>
<accession>A0A516R8C5</accession>
<dbReference type="PANTHER" id="PTHR35337">
    <property type="entry name" value="SLR1478 PROTEIN"/>
    <property type="match status" value="1"/>
</dbReference>
<keyword evidence="1" id="KW-0812">Transmembrane</keyword>
<dbReference type="InterPro" id="IPR002798">
    <property type="entry name" value="SpoIIM-like"/>
</dbReference>
<feature type="transmembrane region" description="Helical" evidence="1">
    <location>
        <begin position="174"/>
        <end position="195"/>
    </location>
</feature>
<dbReference type="Pfam" id="PF01944">
    <property type="entry name" value="SpoIIM"/>
    <property type="match status" value="1"/>
</dbReference>
<dbReference type="AlphaFoldDB" id="A0A516R8C5"/>
<evidence type="ECO:0000313" key="3">
    <source>
        <dbReference type="Proteomes" id="UP000316806"/>
    </source>
</evidence>